<protein>
    <submittedName>
        <fullName evidence="4">Ketoreductase</fullName>
    </submittedName>
</protein>
<evidence type="ECO:0000259" key="3">
    <source>
        <dbReference type="Pfam" id="PF01370"/>
    </source>
</evidence>
<dbReference type="PANTHER" id="PTHR10366:SF564">
    <property type="entry name" value="STEROL-4-ALPHA-CARBOXYLATE 3-DEHYDROGENASE, DECARBOXYLATING"/>
    <property type="match status" value="1"/>
</dbReference>
<evidence type="ECO:0000256" key="2">
    <source>
        <dbReference type="ARBA" id="ARBA00023445"/>
    </source>
</evidence>
<feature type="domain" description="NAD-dependent epimerase/dehydratase" evidence="3">
    <location>
        <begin position="6"/>
        <end position="200"/>
    </location>
</feature>
<accession>A0AAJ0AGC8</accession>
<evidence type="ECO:0000256" key="1">
    <source>
        <dbReference type="ARBA" id="ARBA00023002"/>
    </source>
</evidence>
<dbReference type="Gene3D" id="3.40.50.720">
    <property type="entry name" value="NAD(P)-binding Rossmann-like Domain"/>
    <property type="match status" value="1"/>
</dbReference>
<dbReference type="PANTHER" id="PTHR10366">
    <property type="entry name" value="NAD DEPENDENT EPIMERASE/DEHYDRATASE"/>
    <property type="match status" value="1"/>
</dbReference>
<sequence length="327" mass="35141">MTKDIVTEGTGFVAGHVIDTLLGRGHSVITTVRSQEKSKAVPNAYKDVSHGNLDVLVPDIAVNGAFEGLGSLGLEAVIHVGSPFHYNVTDPKRDLIDPAVLGTTGVLKAIKDSCPGVKRVVATSSFAAILNPGLASMGTEKTYAEEDWSPVTREDASSNGMMAYVASKVFAERATWNFVKTEKPNFTLSTICPSMIYGPIRVPLLLEFILGKHKAGLPPTALPLGADVRDIALAHVKAMEVQNAGGKRLLTVARLYSNEEMANVLWNSFPSMREKLPEPGNFGGAPSPALKSFGYNTFRAREILGFQWTPYEGTVVDSAIRLDGLKE</sequence>
<name>A0AAJ0AGC8_9PEZI</name>
<evidence type="ECO:0000313" key="5">
    <source>
        <dbReference type="Proteomes" id="UP001224890"/>
    </source>
</evidence>
<dbReference type="GeneID" id="85462062"/>
<organism evidence="4 5">
    <name type="scientific">Colletotrichum godetiae</name>
    <dbReference type="NCBI Taxonomy" id="1209918"/>
    <lineage>
        <taxon>Eukaryota</taxon>
        <taxon>Fungi</taxon>
        <taxon>Dikarya</taxon>
        <taxon>Ascomycota</taxon>
        <taxon>Pezizomycotina</taxon>
        <taxon>Sordariomycetes</taxon>
        <taxon>Hypocreomycetidae</taxon>
        <taxon>Glomerellales</taxon>
        <taxon>Glomerellaceae</taxon>
        <taxon>Colletotrichum</taxon>
        <taxon>Colletotrichum acutatum species complex</taxon>
    </lineage>
</organism>
<dbReference type="AlphaFoldDB" id="A0AAJ0AGC8"/>
<dbReference type="InterPro" id="IPR036291">
    <property type="entry name" value="NAD(P)-bd_dom_sf"/>
</dbReference>
<evidence type="ECO:0000313" key="4">
    <source>
        <dbReference type="EMBL" id="KAK1672755.1"/>
    </source>
</evidence>
<proteinExistence type="inferred from homology"/>
<reference evidence="4" key="1">
    <citation type="submission" date="2021-06" db="EMBL/GenBank/DDBJ databases">
        <title>Comparative genomics, transcriptomics and evolutionary studies reveal genomic signatures of adaptation to plant cell wall in hemibiotrophic fungi.</title>
        <authorList>
            <consortium name="DOE Joint Genome Institute"/>
            <person name="Baroncelli R."/>
            <person name="Diaz J.F."/>
            <person name="Benocci T."/>
            <person name="Peng M."/>
            <person name="Battaglia E."/>
            <person name="Haridas S."/>
            <person name="Andreopoulos W."/>
            <person name="Labutti K."/>
            <person name="Pangilinan J."/>
            <person name="Floch G.L."/>
            <person name="Makela M.R."/>
            <person name="Henrissat B."/>
            <person name="Grigoriev I.V."/>
            <person name="Crouch J.A."/>
            <person name="De Vries R.P."/>
            <person name="Sukno S.A."/>
            <person name="Thon M.R."/>
        </authorList>
    </citation>
    <scope>NUCLEOTIDE SEQUENCE</scope>
    <source>
        <strain evidence="4">CBS 193.32</strain>
    </source>
</reference>
<dbReference type="SUPFAM" id="SSF51735">
    <property type="entry name" value="NAD(P)-binding Rossmann-fold domains"/>
    <property type="match status" value="1"/>
</dbReference>
<comment type="similarity">
    <text evidence="2">Belongs to the NAD(P)-dependent epimerase/dehydratase family. Dihydroflavonol-4-reductase subfamily.</text>
</comment>
<dbReference type="EMBL" id="JAHMHR010000036">
    <property type="protein sequence ID" value="KAK1672755.1"/>
    <property type="molecule type" value="Genomic_DNA"/>
</dbReference>
<comment type="caution">
    <text evidence="4">The sequence shown here is derived from an EMBL/GenBank/DDBJ whole genome shotgun (WGS) entry which is preliminary data.</text>
</comment>
<dbReference type="GO" id="GO:0016616">
    <property type="term" value="F:oxidoreductase activity, acting on the CH-OH group of donors, NAD or NADP as acceptor"/>
    <property type="evidence" value="ECO:0007669"/>
    <property type="project" value="TreeGrafter"/>
</dbReference>
<keyword evidence="1" id="KW-0560">Oxidoreductase</keyword>
<gene>
    <name evidence="4" type="ORF">BDP55DRAFT_695967</name>
</gene>
<keyword evidence="5" id="KW-1185">Reference proteome</keyword>
<dbReference type="Proteomes" id="UP001224890">
    <property type="component" value="Unassembled WGS sequence"/>
</dbReference>
<dbReference type="InterPro" id="IPR001509">
    <property type="entry name" value="Epimerase_deHydtase"/>
</dbReference>
<dbReference type="Pfam" id="PF01370">
    <property type="entry name" value="Epimerase"/>
    <property type="match status" value="1"/>
</dbReference>
<dbReference type="RefSeq" id="XP_060426758.1">
    <property type="nucleotide sequence ID" value="XM_060577536.1"/>
</dbReference>
<dbReference type="InterPro" id="IPR050425">
    <property type="entry name" value="NAD(P)_dehydrat-like"/>
</dbReference>